<dbReference type="PANTHER" id="PTHR43213">
    <property type="entry name" value="BIFUNCTIONAL DTTP/UTP PYROPHOSPHATASE/METHYLTRANSFERASE PROTEIN-RELATED"/>
    <property type="match status" value="1"/>
</dbReference>
<sequence length="576" mass="63457">MISHQLPLQPARTLQALRTVWSRAQVSAPPQPLPRAQIRCLSTAVPQLTAPQLLNAAKLAKLSGACYLPENQLQGFLAGESLQLHASGRTHFTRWYGAEGIVTGDGHGLAGDRDGLGEMAHVIALRGVAWRNQESQLFRLWQDLARFWPAPFADDATEKTARLVAHTGVIEMAEEVFETLRPSIQECMQTSRKLILVGHSLGGALAVLICTLARLRLHYPASQLQCFTYGSPCVLASAADSTRTAIQVLGMRSAAIQNFVLENDPIPRAMLSVDPSFVYLKRFSAVQSLLEFRERWLGGQAIFSPKRFLYENVGDVHLILWRSRHGLQVLPLSPEEIQDQLELATGEMLARPAAAAFFSKKPHIILGSASKSRRKLLDETAKQYQFEYEARAPDIDEKVLSRQAADPSSLVLTLGRFKAAKVFQDLVNTQKVEDLQNTYLVTADQVVMFEGCIREKPEDDAQARRFIQSYSGASARTIGSCVCTSIAGGNFSEGIDVAEVYFKPFPDDLADKLIEEGSVLQCAGGLMVEHPLVAPHVDRVVGSMDSVMGLSRQMMLHLLIMAAEPRSPPPPERGQR</sequence>
<dbReference type="PANTHER" id="PTHR43213:SF4">
    <property type="entry name" value="7-METHYL-GTP PYROPHOSPHATASE"/>
    <property type="match status" value="1"/>
</dbReference>
<feature type="domain" description="Fungal lipase-type" evidence="2">
    <location>
        <begin position="141"/>
        <end position="271"/>
    </location>
</feature>
<evidence type="ECO:0000313" key="3">
    <source>
        <dbReference type="EMBL" id="KAK9864187.1"/>
    </source>
</evidence>
<dbReference type="InterPro" id="IPR029058">
    <property type="entry name" value="AB_hydrolase_fold"/>
</dbReference>
<dbReference type="Pfam" id="PF01764">
    <property type="entry name" value="Lipase_3"/>
    <property type="match status" value="1"/>
</dbReference>
<dbReference type="InterPro" id="IPR002921">
    <property type="entry name" value="Fungal_lipase-type"/>
</dbReference>
<dbReference type="SUPFAM" id="SSF53474">
    <property type="entry name" value="alpha/beta-Hydrolases"/>
    <property type="match status" value="1"/>
</dbReference>
<dbReference type="SUPFAM" id="SSF52972">
    <property type="entry name" value="ITPase-like"/>
    <property type="match status" value="1"/>
</dbReference>
<dbReference type="EMBL" id="JALJOV010000382">
    <property type="protein sequence ID" value="KAK9864187.1"/>
    <property type="molecule type" value="Genomic_DNA"/>
</dbReference>
<evidence type="ECO:0000256" key="1">
    <source>
        <dbReference type="ARBA" id="ARBA00022801"/>
    </source>
</evidence>
<accession>A0AAW1T577</accession>
<keyword evidence="4" id="KW-1185">Reference proteome</keyword>
<dbReference type="Pfam" id="PF02545">
    <property type="entry name" value="Maf"/>
    <property type="match status" value="1"/>
</dbReference>
<name>A0AAW1T577_9CHLO</name>
<proteinExistence type="inferred from homology"/>
<evidence type="ECO:0000259" key="2">
    <source>
        <dbReference type="Pfam" id="PF01764"/>
    </source>
</evidence>
<evidence type="ECO:0000313" key="4">
    <source>
        <dbReference type="Proteomes" id="UP001485043"/>
    </source>
</evidence>
<dbReference type="InterPro" id="IPR029001">
    <property type="entry name" value="ITPase-like_fam"/>
</dbReference>
<dbReference type="GO" id="GO:0047429">
    <property type="term" value="F:nucleoside triphosphate diphosphatase activity"/>
    <property type="evidence" value="ECO:0007669"/>
    <property type="project" value="InterPro"/>
</dbReference>
<dbReference type="Gene3D" id="3.40.50.1820">
    <property type="entry name" value="alpha/beta hydrolase"/>
    <property type="match status" value="1"/>
</dbReference>
<dbReference type="AlphaFoldDB" id="A0AAW1T577"/>
<keyword evidence="1" id="KW-0378">Hydrolase</keyword>
<dbReference type="Proteomes" id="UP001485043">
    <property type="component" value="Unassembled WGS sequence"/>
</dbReference>
<dbReference type="HAMAP" id="MF_00528">
    <property type="entry name" value="Maf"/>
    <property type="match status" value="1"/>
</dbReference>
<dbReference type="CDD" id="cd00519">
    <property type="entry name" value="Lipase_3"/>
    <property type="match status" value="1"/>
</dbReference>
<dbReference type="InterPro" id="IPR003697">
    <property type="entry name" value="Maf-like"/>
</dbReference>
<dbReference type="Gene3D" id="3.90.950.10">
    <property type="match status" value="1"/>
</dbReference>
<gene>
    <name evidence="3" type="ORF">WJX84_002971</name>
</gene>
<dbReference type="GO" id="GO:0006629">
    <property type="term" value="P:lipid metabolic process"/>
    <property type="evidence" value="ECO:0007669"/>
    <property type="project" value="InterPro"/>
</dbReference>
<reference evidence="3 4" key="1">
    <citation type="journal article" date="2024" name="Nat. Commun.">
        <title>Phylogenomics reveals the evolutionary origins of lichenization in chlorophyte algae.</title>
        <authorList>
            <person name="Puginier C."/>
            <person name="Libourel C."/>
            <person name="Otte J."/>
            <person name="Skaloud P."/>
            <person name="Haon M."/>
            <person name="Grisel S."/>
            <person name="Petersen M."/>
            <person name="Berrin J.G."/>
            <person name="Delaux P.M."/>
            <person name="Dal Grande F."/>
            <person name="Keller J."/>
        </authorList>
    </citation>
    <scope>NUCLEOTIDE SEQUENCE [LARGE SCALE GENOMIC DNA]</scope>
    <source>
        <strain evidence="3 4">SAG 2523</strain>
    </source>
</reference>
<organism evidence="3 4">
    <name type="scientific">Apatococcus fuscideae</name>
    <dbReference type="NCBI Taxonomy" id="2026836"/>
    <lineage>
        <taxon>Eukaryota</taxon>
        <taxon>Viridiplantae</taxon>
        <taxon>Chlorophyta</taxon>
        <taxon>core chlorophytes</taxon>
        <taxon>Trebouxiophyceae</taxon>
        <taxon>Chlorellales</taxon>
        <taxon>Chlorellaceae</taxon>
        <taxon>Apatococcus</taxon>
    </lineage>
</organism>
<protein>
    <recommendedName>
        <fullName evidence="2">Fungal lipase-type domain-containing protein</fullName>
    </recommendedName>
</protein>
<comment type="caution">
    <text evidence="3">The sequence shown here is derived from an EMBL/GenBank/DDBJ whole genome shotgun (WGS) entry which is preliminary data.</text>
</comment>